<evidence type="ECO:0000313" key="3">
    <source>
        <dbReference type="Proteomes" id="UP000589292"/>
    </source>
</evidence>
<accession>A0A7V8RFQ7</accession>
<dbReference type="InterPro" id="IPR025295">
    <property type="entry name" value="eCIS_core_dom"/>
</dbReference>
<organism evidence="2 3">
    <name type="scientific">Sphingomonas ursincola</name>
    <dbReference type="NCBI Taxonomy" id="56361"/>
    <lineage>
        <taxon>Bacteria</taxon>
        <taxon>Pseudomonadati</taxon>
        <taxon>Pseudomonadota</taxon>
        <taxon>Alphaproteobacteria</taxon>
        <taxon>Sphingomonadales</taxon>
        <taxon>Sphingomonadaceae</taxon>
        <taxon>Sphingomonas</taxon>
    </lineage>
</organism>
<reference evidence="2 3" key="1">
    <citation type="journal article" date="1994" name="Int. J. Syst. Bacteriol.">
        <title>Phylogenetic positions of novel aerobic, bacteriochlorophyll a-containing bacteria and description of Roseococcus thiosulfatophilus gen. nov., sp. nov., Erythromicrobium ramosum gen. nov., sp. nov., and Erythrobacter litoralis sp. nov.</title>
        <authorList>
            <person name="Yurkov V."/>
            <person name="Stackebrandt E."/>
            <person name="Holmes A."/>
            <person name="Fuerst J.A."/>
            <person name="Hugenholtz P."/>
            <person name="Golecki J."/>
            <person name="Gad'on N."/>
            <person name="Gorlenko V.M."/>
            <person name="Kompantseva E.I."/>
            <person name="Drews G."/>
        </authorList>
    </citation>
    <scope>NUCLEOTIDE SEQUENCE [LARGE SCALE GENOMIC DNA]</scope>
    <source>
        <strain evidence="2 3">KR-99</strain>
    </source>
</reference>
<name>A0A7V8RFQ7_9SPHN</name>
<feature type="domain" description="eCIS core" evidence="1">
    <location>
        <begin position="129"/>
        <end position="171"/>
    </location>
</feature>
<evidence type="ECO:0000259" key="1">
    <source>
        <dbReference type="Pfam" id="PF13699"/>
    </source>
</evidence>
<sequence>MIGPRHVMGMLAALTACTLPGCIERPDEKLLRPPAELNRVMEALGGRSAGAIAGEARRGSEQLARRSARLTAPVLARAIRHGESQAARAGAKPIPADMRKLLMPHFKPETLSATRWTIGTGRVDLGAIITEQFMDEGAIALDRQVVFSSTRLTENVWMWAHELAHVEQYRRMGVDGFAAAYITDWRAIEREATRRADRVTAAIRKAGN</sequence>
<dbReference type="PROSITE" id="PS51257">
    <property type="entry name" value="PROKAR_LIPOPROTEIN"/>
    <property type="match status" value="1"/>
</dbReference>
<keyword evidence="3" id="KW-1185">Reference proteome</keyword>
<dbReference type="Proteomes" id="UP000589292">
    <property type="component" value="Unassembled WGS sequence"/>
</dbReference>
<dbReference type="EMBL" id="VDES01000003">
    <property type="protein sequence ID" value="MBA1375573.1"/>
    <property type="molecule type" value="Genomic_DNA"/>
</dbReference>
<dbReference type="RefSeq" id="WP_181268086.1">
    <property type="nucleotide sequence ID" value="NZ_BAAAGB010000001.1"/>
</dbReference>
<proteinExistence type="predicted"/>
<evidence type="ECO:0000313" key="2">
    <source>
        <dbReference type="EMBL" id="MBA1375573.1"/>
    </source>
</evidence>
<protein>
    <submittedName>
        <fullName evidence="2">DUF4157 domain-containing protein</fullName>
    </submittedName>
</protein>
<gene>
    <name evidence="2" type="ORF">FG486_14590</name>
</gene>
<dbReference type="AlphaFoldDB" id="A0A7V8RFQ7"/>
<comment type="caution">
    <text evidence="2">The sequence shown here is derived from an EMBL/GenBank/DDBJ whole genome shotgun (WGS) entry which is preliminary data.</text>
</comment>
<dbReference type="Pfam" id="PF13699">
    <property type="entry name" value="eCIS_core"/>
    <property type="match status" value="1"/>
</dbReference>